<reference evidence="1" key="1">
    <citation type="submission" date="2014-11" db="EMBL/GenBank/DDBJ databases">
        <authorList>
            <person name="Amaro Gonzalez C."/>
        </authorList>
    </citation>
    <scope>NUCLEOTIDE SEQUENCE</scope>
</reference>
<dbReference type="EMBL" id="GBXM01007588">
    <property type="protein sequence ID" value="JAI00990.1"/>
    <property type="molecule type" value="Transcribed_RNA"/>
</dbReference>
<evidence type="ECO:0000313" key="1">
    <source>
        <dbReference type="EMBL" id="JAI00990.1"/>
    </source>
</evidence>
<name>A0A0E9XED2_ANGAN</name>
<sequence length="27" mass="3302">MNEFYYCVMHHTDAQPTWAYMTPTFCI</sequence>
<organism evidence="1">
    <name type="scientific">Anguilla anguilla</name>
    <name type="common">European freshwater eel</name>
    <name type="synonym">Muraena anguilla</name>
    <dbReference type="NCBI Taxonomy" id="7936"/>
    <lineage>
        <taxon>Eukaryota</taxon>
        <taxon>Metazoa</taxon>
        <taxon>Chordata</taxon>
        <taxon>Craniata</taxon>
        <taxon>Vertebrata</taxon>
        <taxon>Euteleostomi</taxon>
        <taxon>Actinopterygii</taxon>
        <taxon>Neopterygii</taxon>
        <taxon>Teleostei</taxon>
        <taxon>Anguilliformes</taxon>
        <taxon>Anguillidae</taxon>
        <taxon>Anguilla</taxon>
    </lineage>
</organism>
<accession>A0A0E9XED2</accession>
<protein>
    <submittedName>
        <fullName evidence="1">Uncharacterized protein</fullName>
    </submittedName>
</protein>
<proteinExistence type="predicted"/>
<dbReference type="AlphaFoldDB" id="A0A0E9XED2"/>
<reference evidence="1" key="2">
    <citation type="journal article" date="2015" name="Fish Shellfish Immunol.">
        <title>Early steps in the European eel (Anguilla anguilla)-Vibrio vulnificus interaction in the gills: Role of the RtxA13 toxin.</title>
        <authorList>
            <person name="Callol A."/>
            <person name="Pajuelo D."/>
            <person name="Ebbesson L."/>
            <person name="Teles M."/>
            <person name="MacKenzie S."/>
            <person name="Amaro C."/>
        </authorList>
    </citation>
    <scope>NUCLEOTIDE SEQUENCE</scope>
</reference>